<keyword evidence="3" id="KW-0408">Iron</keyword>
<evidence type="ECO:0000256" key="1">
    <source>
        <dbReference type="ARBA" id="ARBA00022485"/>
    </source>
</evidence>
<dbReference type="Gene3D" id="1.10.1670.10">
    <property type="entry name" value="Helix-hairpin-Helix base-excision DNA repair enzymes (C-terminal)"/>
    <property type="match status" value="1"/>
</dbReference>
<dbReference type="PANTHER" id="PTHR10359:SF19">
    <property type="entry name" value="DNA REPAIR GLYCOSYLASE MJ1434-RELATED"/>
    <property type="match status" value="1"/>
</dbReference>
<keyword evidence="2" id="KW-0479">Metal-binding</keyword>
<dbReference type="InterPro" id="IPR003265">
    <property type="entry name" value="HhH-GPD_domain"/>
</dbReference>
<feature type="domain" description="HhH-GPD" evidence="5">
    <location>
        <begin position="254"/>
        <end position="403"/>
    </location>
</feature>
<dbReference type="Gene3D" id="1.10.1670.40">
    <property type="match status" value="1"/>
</dbReference>
<keyword evidence="7" id="KW-1185">Reference proteome</keyword>
<dbReference type="InterPro" id="IPR011257">
    <property type="entry name" value="DNA_glycosylase"/>
</dbReference>
<organism evidence="6 7">
    <name type="scientific">Candidatus Enterococcus willemsii</name>
    <dbReference type="NCBI Taxonomy" id="1857215"/>
    <lineage>
        <taxon>Bacteria</taxon>
        <taxon>Bacillati</taxon>
        <taxon>Bacillota</taxon>
        <taxon>Bacilli</taxon>
        <taxon>Lactobacillales</taxon>
        <taxon>Enterococcaceae</taxon>
        <taxon>Enterococcus</taxon>
    </lineage>
</organism>
<sequence length="406" mass="47469">MKNLSNIYYDLYNYYGPQHWWPANNDIEMMIGAILVQNTNWKNVELALQRFPSFHPAEIMQLTDDELIHQIQPAGFYTRKVQTIKRVLHWYQTYDFKKEIVATIPTKQLRKEFLAIHGIGNETCDCILLYAFNRPIFVVDTYLKRLLAKFDFFDSTNYDAIQTFMMTQLPENVALFQEYHALIVAYGKEYLKPSTLLNNTPDPVLTDTKNIDYSLNELFELEKNPIMHSFIHRYGFIQRQAFSDPYWCVVYAIIGQVISASTAQVIFQRFQTHFPTVTSVGEASLETIKSVGLTTSKARYIQQFAIKILNNELQLANIYEMNDDQALDYLCQIKGIGLWSAKIILMHAYQRKDIAVYEDLALRNAVKKVTKKPEITRPEFDAYFDQFAPYRTLAAIYHWHFIANDN</sequence>
<dbReference type="EMBL" id="MAEL01000010">
    <property type="protein sequence ID" value="KAF1305695.1"/>
    <property type="molecule type" value="Genomic_DNA"/>
</dbReference>
<evidence type="ECO:0000313" key="6">
    <source>
        <dbReference type="EMBL" id="KAF1305695.1"/>
    </source>
</evidence>
<dbReference type="Gene3D" id="1.10.340.30">
    <property type="entry name" value="Hypothetical protein, domain 2"/>
    <property type="match status" value="2"/>
</dbReference>
<dbReference type="InterPro" id="IPR023170">
    <property type="entry name" value="HhH_base_excis_C"/>
</dbReference>
<dbReference type="SUPFAM" id="SSF48150">
    <property type="entry name" value="DNA-glycosylase"/>
    <property type="match status" value="2"/>
</dbReference>
<evidence type="ECO:0000313" key="7">
    <source>
        <dbReference type="Proteomes" id="UP000782705"/>
    </source>
</evidence>
<evidence type="ECO:0000256" key="3">
    <source>
        <dbReference type="ARBA" id="ARBA00023004"/>
    </source>
</evidence>
<dbReference type="SMART" id="SM00478">
    <property type="entry name" value="ENDO3c"/>
    <property type="match status" value="2"/>
</dbReference>
<name>A0ABQ6Z258_9ENTE</name>
<accession>A0ABQ6Z258</accession>
<dbReference type="RefSeq" id="WP_161901011.1">
    <property type="nucleotide sequence ID" value="NZ_MAEL01000010.1"/>
</dbReference>
<reference evidence="6 7" key="1">
    <citation type="submission" date="2016-06" db="EMBL/GenBank/DDBJ databases">
        <title>Four novel species of enterococci isolated from chicken manure.</title>
        <authorList>
            <person name="Van Tyne D."/>
        </authorList>
    </citation>
    <scope>NUCLEOTIDE SEQUENCE [LARGE SCALE GENOMIC DNA]</scope>
    <source>
        <strain evidence="6 7">CU12B</strain>
    </source>
</reference>
<evidence type="ECO:0000256" key="4">
    <source>
        <dbReference type="ARBA" id="ARBA00023014"/>
    </source>
</evidence>
<dbReference type="Proteomes" id="UP000782705">
    <property type="component" value="Unassembled WGS sequence"/>
</dbReference>
<evidence type="ECO:0000256" key="2">
    <source>
        <dbReference type="ARBA" id="ARBA00022723"/>
    </source>
</evidence>
<dbReference type="PANTHER" id="PTHR10359">
    <property type="entry name" value="A/G-SPECIFIC ADENINE GLYCOSYLASE/ENDONUCLEASE III"/>
    <property type="match status" value="1"/>
</dbReference>
<proteinExistence type="predicted"/>
<keyword evidence="4" id="KW-0411">Iron-sulfur</keyword>
<evidence type="ECO:0000259" key="5">
    <source>
        <dbReference type="SMART" id="SM00478"/>
    </source>
</evidence>
<gene>
    <name evidence="6" type="ORF">BAU17_00145</name>
</gene>
<dbReference type="Pfam" id="PF00730">
    <property type="entry name" value="HhH-GPD"/>
    <property type="match status" value="2"/>
</dbReference>
<comment type="caution">
    <text evidence="6">The sequence shown here is derived from an EMBL/GenBank/DDBJ whole genome shotgun (WGS) entry which is preliminary data.</text>
</comment>
<feature type="domain" description="HhH-GPD" evidence="5">
    <location>
        <begin position="35"/>
        <end position="189"/>
    </location>
</feature>
<keyword evidence="1" id="KW-0004">4Fe-4S</keyword>
<protein>
    <recommendedName>
        <fullName evidence="5">HhH-GPD domain-containing protein</fullName>
    </recommendedName>
</protein>
<dbReference type="CDD" id="cd00056">
    <property type="entry name" value="ENDO3c"/>
    <property type="match status" value="2"/>
</dbReference>